<organism evidence="1">
    <name type="scientific">Rhodosorus marinus</name>
    <dbReference type="NCBI Taxonomy" id="101924"/>
    <lineage>
        <taxon>Eukaryota</taxon>
        <taxon>Rhodophyta</taxon>
        <taxon>Stylonematophyceae</taxon>
        <taxon>Stylonematales</taxon>
        <taxon>Stylonemataceae</taxon>
        <taxon>Rhodosorus</taxon>
    </lineage>
</organism>
<dbReference type="SUPFAM" id="SSF55144">
    <property type="entry name" value="LigT-like"/>
    <property type="match status" value="1"/>
</dbReference>
<reference evidence="1" key="1">
    <citation type="submission" date="2021-01" db="EMBL/GenBank/DDBJ databases">
        <authorList>
            <person name="Corre E."/>
            <person name="Pelletier E."/>
            <person name="Niang G."/>
            <person name="Scheremetjew M."/>
            <person name="Finn R."/>
            <person name="Kale V."/>
            <person name="Holt S."/>
            <person name="Cochrane G."/>
            <person name="Meng A."/>
            <person name="Brown T."/>
            <person name="Cohen L."/>
        </authorList>
    </citation>
    <scope>NUCLEOTIDE SEQUENCE</scope>
    <source>
        <strain evidence="1">UTEX LB 2760</strain>
    </source>
</reference>
<accession>A0A7S0G7P0</accession>
<dbReference type="EMBL" id="HBEK01025004">
    <property type="protein sequence ID" value="CAD8403725.1"/>
    <property type="molecule type" value="Transcribed_RNA"/>
</dbReference>
<evidence type="ECO:0000313" key="1">
    <source>
        <dbReference type="EMBL" id="CAD8403725.1"/>
    </source>
</evidence>
<proteinExistence type="predicted"/>
<evidence type="ECO:0008006" key="2">
    <source>
        <dbReference type="Google" id="ProtNLM"/>
    </source>
</evidence>
<protein>
    <recommendedName>
        <fullName evidence="2">Phosphoesterase HXTX domain-containing protein</fullName>
    </recommendedName>
</protein>
<name>A0A7S0G7P0_9RHOD</name>
<dbReference type="InterPro" id="IPR009097">
    <property type="entry name" value="Cyclic_Pdiesterase"/>
</dbReference>
<dbReference type="AlphaFoldDB" id="A0A7S0G7P0"/>
<gene>
    <name evidence="1" type="ORF">RMAR0315_LOCUS13734</name>
</gene>
<dbReference type="Gene3D" id="3.90.1140.10">
    <property type="entry name" value="Cyclic phosphodiesterase"/>
    <property type="match status" value="1"/>
</dbReference>
<sequence>MICSMSSSEKNANKTRLFWMGVDGNMEALNDLESRVTGIVNEHAIIPDRKPPKPWETFTPHITIARVAMNAKSKTGVAVYEEVHSLEQKNHDPFLVNDVALFETVTSQNGPSYVPIVTFPLNSDDTNSS</sequence>